<comment type="caution">
    <text evidence="2">The sequence shown here is derived from an EMBL/GenBank/DDBJ whole genome shotgun (WGS) entry which is preliminary data.</text>
</comment>
<organism evidence="2 3">
    <name type="scientific">Diploptera punctata</name>
    <name type="common">Pacific beetle cockroach</name>
    <dbReference type="NCBI Taxonomy" id="6984"/>
    <lineage>
        <taxon>Eukaryota</taxon>
        <taxon>Metazoa</taxon>
        <taxon>Ecdysozoa</taxon>
        <taxon>Arthropoda</taxon>
        <taxon>Hexapoda</taxon>
        <taxon>Insecta</taxon>
        <taxon>Pterygota</taxon>
        <taxon>Neoptera</taxon>
        <taxon>Polyneoptera</taxon>
        <taxon>Dictyoptera</taxon>
        <taxon>Blattodea</taxon>
        <taxon>Blaberoidea</taxon>
        <taxon>Blaberidae</taxon>
        <taxon>Diplopterinae</taxon>
        <taxon>Diploptera</taxon>
    </lineage>
</organism>
<evidence type="ECO:0000313" key="3">
    <source>
        <dbReference type="Proteomes" id="UP001233999"/>
    </source>
</evidence>
<dbReference type="EMBL" id="JASPKZ010004561">
    <property type="protein sequence ID" value="KAJ9590104.1"/>
    <property type="molecule type" value="Genomic_DNA"/>
</dbReference>
<name>A0AAD8A058_DIPPU</name>
<reference evidence="2" key="2">
    <citation type="submission" date="2023-05" db="EMBL/GenBank/DDBJ databases">
        <authorList>
            <person name="Fouks B."/>
        </authorList>
    </citation>
    <scope>NUCLEOTIDE SEQUENCE</scope>
    <source>
        <strain evidence="2">Stay&amp;Tobe</strain>
        <tissue evidence="2">Testes</tissue>
    </source>
</reference>
<dbReference type="Proteomes" id="UP001233999">
    <property type="component" value="Unassembled WGS sequence"/>
</dbReference>
<keyword evidence="3" id="KW-1185">Reference proteome</keyword>
<evidence type="ECO:0000313" key="2">
    <source>
        <dbReference type="EMBL" id="KAJ9590104.1"/>
    </source>
</evidence>
<sequence length="51" mass="5771">FVAISGLIYGQCIDECTREWHPLCGIDGDNNNRTFGNLCVYELYNCQNPSN</sequence>
<gene>
    <name evidence="2" type="ORF">L9F63_016783</name>
</gene>
<feature type="non-terminal residue" evidence="2">
    <location>
        <position position="1"/>
    </location>
</feature>
<dbReference type="Gene3D" id="3.30.60.30">
    <property type="match status" value="1"/>
</dbReference>
<dbReference type="AlphaFoldDB" id="A0AAD8A058"/>
<feature type="non-terminal residue" evidence="2">
    <location>
        <position position="51"/>
    </location>
</feature>
<accession>A0AAD8A058</accession>
<dbReference type="SUPFAM" id="SSF100895">
    <property type="entry name" value="Kazal-type serine protease inhibitors"/>
    <property type="match status" value="1"/>
</dbReference>
<reference evidence="2" key="1">
    <citation type="journal article" date="2023" name="IScience">
        <title>Live-bearing cockroach genome reveals convergent evolutionary mechanisms linked to viviparity in insects and beyond.</title>
        <authorList>
            <person name="Fouks B."/>
            <person name="Harrison M.C."/>
            <person name="Mikhailova A.A."/>
            <person name="Marchal E."/>
            <person name="English S."/>
            <person name="Carruthers M."/>
            <person name="Jennings E.C."/>
            <person name="Chiamaka E.L."/>
            <person name="Frigard R.A."/>
            <person name="Pippel M."/>
            <person name="Attardo G.M."/>
            <person name="Benoit J.B."/>
            <person name="Bornberg-Bauer E."/>
            <person name="Tobe S.S."/>
        </authorList>
    </citation>
    <scope>NUCLEOTIDE SEQUENCE</scope>
    <source>
        <strain evidence="2">Stay&amp;Tobe</strain>
    </source>
</reference>
<dbReference type="InterPro" id="IPR036058">
    <property type="entry name" value="Kazal_dom_sf"/>
</dbReference>
<proteinExistence type="predicted"/>
<feature type="domain" description="Kazal-like" evidence="1">
    <location>
        <begin position="6"/>
        <end position="51"/>
    </location>
</feature>
<dbReference type="PROSITE" id="PS51465">
    <property type="entry name" value="KAZAL_2"/>
    <property type="match status" value="1"/>
</dbReference>
<evidence type="ECO:0000259" key="1">
    <source>
        <dbReference type="PROSITE" id="PS51465"/>
    </source>
</evidence>
<protein>
    <recommendedName>
        <fullName evidence="1">Kazal-like domain-containing protein</fullName>
    </recommendedName>
</protein>
<dbReference type="InterPro" id="IPR002350">
    <property type="entry name" value="Kazal_dom"/>
</dbReference>